<dbReference type="Gene3D" id="1.10.10.60">
    <property type="entry name" value="Homeodomain-like"/>
    <property type="match status" value="1"/>
</dbReference>
<dbReference type="SMART" id="SM00342">
    <property type="entry name" value="HTH_ARAC"/>
    <property type="match status" value="1"/>
</dbReference>
<reference evidence="6" key="2">
    <citation type="submission" date="2023-07" db="EMBL/GenBank/DDBJ databases">
        <title>Identification and characterization of horizontal gene transfer across gut microbiota members of farm animals based on homology search.</title>
        <authorList>
            <person name="Schwarzerova J."/>
            <person name="Nykrynova M."/>
            <person name="Jureckova K."/>
            <person name="Cejkova D."/>
            <person name="Rychlik I."/>
        </authorList>
    </citation>
    <scope>NUCLEOTIDE SEQUENCE [LARGE SCALE GENOMIC DNA]</scope>
    <source>
        <strain evidence="6">109_WCHN</strain>
    </source>
</reference>
<dbReference type="PANTHER" id="PTHR43280:SF32">
    <property type="entry name" value="TRANSCRIPTIONAL REGULATORY PROTEIN"/>
    <property type="match status" value="1"/>
</dbReference>
<dbReference type="PROSITE" id="PS01124">
    <property type="entry name" value="HTH_ARAC_FAMILY_2"/>
    <property type="match status" value="1"/>
</dbReference>
<keyword evidence="1" id="KW-0805">Transcription regulation</keyword>
<keyword evidence="3" id="KW-0804">Transcription</keyword>
<sequence>MEGEISFSIRGERVAVLAPAYIDFILVSNRWSDIKTNAAFKGRLILSDKIFFKKTIDNIRFNFSEVIYWCAQKPFVSFGDEESKRMILLTDLLIDIINKPDHHFCEEIQKDFLQTLLLDLWNIVFKLYKTGSGSERYVWADMLGRFLHLVRTHCREHHEVKWYAEQLCVSPDVLSTRLRKFYGKNASQLIEEELLLDAKGCLLDPEKSVQDVAELLNFSDQSAFCKFFRRCCGVSPGAYRKNECIEKE</sequence>
<dbReference type="SUPFAM" id="SSF46689">
    <property type="entry name" value="Homeodomain-like"/>
    <property type="match status" value="1"/>
</dbReference>
<protein>
    <submittedName>
        <fullName evidence="5">AraC family transcriptional regulator</fullName>
    </submittedName>
</protein>
<evidence type="ECO:0000256" key="1">
    <source>
        <dbReference type="ARBA" id="ARBA00023015"/>
    </source>
</evidence>
<evidence type="ECO:0000256" key="2">
    <source>
        <dbReference type="ARBA" id="ARBA00023125"/>
    </source>
</evidence>
<organism evidence="5 6">
    <name type="scientific">Bacteroides gallinaceum</name>
    <dbReference type="NCBI Taxonomy" id="1462571"/>
    <lineage>
        <taxon>Bacteria</taxon>
        <taxon>Pseudomonadati</taxon>
        <taxon>Bacteroidota</taxon>
        <taxon>Bacteroidia</taxon>
        <taxon>Bacteroidales</taxon>
        <taxon>Bacteroidaceae</taxon>
        <taxon>Bacteroides</taxon>
    </lineage>
</organism>
<feature type="domain" description="HTH araC/xylS-type" evidence="4">
    <location>
        <begin position="144"/>
        <end position="242"/>
    </location>
</feature>
<name>A0ABT7VEX0_9BACE</name>
<gene>
    <name evidence="5" type="ORF">QUW60_06260</name>
</gene>
<keyword evidence="2" id="KW-0238">DNA-binding</keyword>
<dbReference type="Pfam" id="PF12833">
    <property type="entry name" value="HTH_18"/>
    <property type="match status" value="1"/>
</dbReference>
<evidence type="ECO:0000259" key="4">
    <source>
        <dbReference type="PROSITE" id="PS01124"/>
    </source>
</evidence>
<dbReference type="PANTHER" id="PTHR43280">
    <property type="entry name" value="ARAC-FAMILY TRANSCRIPTIONAL REGULATOR"/>
    <property type="match status" value="1"/>
</dbReference>
<evidence type="ECO:0000313" key="5">
    <source>
        <dbReference type="EMBL" id="MDM8324833.1"/>
    </source>
</evidence>
<dbReference type="InterPro" id="IPR009057">
    <property type="entry name" value="Homeodomain-like_sf"/>
</dbReference>
<dbReference type="Proteomes" id="UP001169458">
    <property type="component" value="Unassembled WGS sequence"/>
</dbReference>
<reference evidence="5 6" key="1">
    <citation type="submission" date="2023-06" db="EMBL/GenBank/DDBJ databases">
        <authorList>
            <person name="Zeman M."/>
            <person name="Kubasova T."/>
            <person name="Jahodarova E."/>
            <person name="Nykrynova M."/>
            <person name="Rychlik I."/>
        </authorList>
    </citation>
    <scope>NUCLEOTIDE SEQUENCE [LARGE SCALE GENOMIC DNA]</scope>
    <source>
        <strain evidence="5 6">109_WCHN</strain>
    </source>
</reference>
<dbReference type="EMBL" id="JAUDEN010000008">
    <property type="protein sequence ID" value="MDM8324833.1"/>
    <property type="molecule type" value="Genomic_DNA"/>
</dbReference>
<dbReference type="RefSeq" id="WP_289559223.1">
    <property type="nucleotide sequence ID" value="NZ_JAUDEN010000008.1"/>
</dbReference>
<keyword evidence="6" id="KW-1185">Reference proteome</keyword>
<evidence type="ECO:0000256" key="3">
    <source>
        <dbReference type="ARBA" id="ARBA00023163"/>
    </source>
</evidence>
<evidence type="ECO:0000313" key="6">
    <source>
        <dbReference type="Proteomes" id="UP001169458"/>
    </source>
</evidence>
<accession>A0ABT7VEX0</accession>
<proteinExistence type="predicted"/>
<dbReference type="InterPro" id="IPR018060">
    <property type="entry name" value="HTH_AraC"/>
</dbReference>
<comment type="caution">
    <text evidence="5">The sequence shown here is derived from an EMBL/GenBank/DDBJ whole genome shotgun (WGS) entry which is preliminary data.</text>
</comment>